<keyword evidence="2" id="KW-1185">Reference proteome</keyword>
<evidence type="ECO:0000313" key="1">
    <source>
        <dbReference type="EMBL" id="MEQ2424221.1"/>
    </source>
</evidence>
<organism evidence="1 2">
    <name type="scientific">Enterocloster hominis</name>
    <name type="common">ex Hitch et al. 2024</name>
    <dbReference type="NCBI Taxonomy" id="1917870"/>
    <lineage>
        <taxon>Bacteria</taxon>
        <taxon>Bacillati</taxon>
        <taxon>Bacillota</taxon>
        <taxon>Clostridia</taxon>
        <taxon>Lachnospirales</taxon>
        <taxon>Lachnospiraceae</taxon>
        <taxon>Enterocloster</taxon>
    </lineage>
</organism>
<gene>
    <name evidence="1" type="ORF">WMQ36_04490</name>
</gene>
<comment type="caution">
    <text evidence="1">The sequence shown here is derived from an EMBL/GenBank/DDBJ whole genome shotgun (WGS) entry which is preliminary data.</text>
</comment>
<reference evidence="1 2" key="1">
    <citation type="submission" date="2024-03" db="EMBL/GenBank/DDBJ databases">
        <title>Human intestinal bacterial collection.</title>
        <authorList>
            <person name="Pauvert C."/>
            <person name="Hitch T.C.A."/>
            <person name="Clavel T."/>
        </authorList>
    </citation>
    <scope>NUCLEOTIDE SEQUENCE [LARGE SCALE GENOMIC DNA]</scope>
    <source>
        <strain evidence="1 2">CLA-SR-H021</strain>
    </source>
</reference>
<dbReference type="RefSeq" id="WP_008719082.1">
    <property type="nucleotide sequence ID" value="NZ_JAJFDX010000002.1"/>
</dbReference>
<accession>A0ABV1D1E9</accession>
<protein>
    <submittedName>
        <fullName evidence="1">Uncharacterized protein</fullName>
    </submittedName>
</protein>
<evidence type="ECO:0000313" key="2">
    <source>
        <dbReference type="Proteomes" id="UP001454086"/>
    </source>
</evidence>
<sequence>MLGWIIGMIAVTAITIVTLDLLGNDEIFNGDLEDGIGTGGIFPYDSIEALSCETEVQFTDIDKARSILAVQEIWDLLGKNPVRSLTGMDAETRINTANELHRRLCTRFSLNLGLEMGESEDCICGYYCNSKKKIWIDYRFLLSNKPEYIYEYLDTVIHEFRHAMQYCFIEDRTYNNGSDGYCRQMAVGLHPSVYVSFAENPELYNKQLCERDAREYAAMVMQMLKGDES</sequence>
<dbReference type="EMBL" id="JBBMFM010000010">
    <property type="protein sequence ID" value="MEQ2424221.1"/>
    <property type="molecule type" value="Genomic_DNA"/>
</dbReference>
<proteinExistence type="predicted"/>
<dbReference type="Proteomes" id="UP001454086">
    <property type="component" value="Unassembled WGS sequence"/>
</dbReference>
<name>A0ABV1D1E9_9FIRM</name>